<reference evidence="4" key="1">
    <citation type="submission" date="2021-06" db="EMBL/GenBank/DDBJ databases">
        <authorList>
            <person name="Criscuolo A."/>
        </authorList>
    </citation>
    <scope>NUCLEOTIDE SEQUENCE</scope>
    <source>
        <strain evidence="4">CIP111600</strain>
    </source>
</reference>
<gene>
    <name evidence="4" type="primary">rppH_6</name>
    <name evidence="4" type="ORF">PAESOLCIP111_06473</name>
</gene>
<dbReference type="EMBL" id="CAJVAS010000067">
    <property type="protein sequence ID" value="CAG7652171.1"/>
    <property type="molecule type" value="Genomic_DNA"/>
</dbReference>
<dbReference type="InterPro" id="IPR000086">
    <property type="entry name" value="NUDIX_hydrolase_dom"/>
</dbReference>
<proteinExistence type="predicted"/>
<dbReference type="PANTHER" id="PTHR43046">
    <property type="entry name" value="GDP-MANNOSE MANNOSYL HYDROLASE"/>
    <property type="match status" value="1"/>
</dbReference>
<evidence type="ECO:0000313" key="5">
    <source>
        <dbReference type="Proteomes" id="UP000693672"/>
    </source>
</evidence>
<sequence length="152" mass="17484">MSYYIKELRKLVGSRPVIMTGACVLLSSNQRLLLQRRTDNDLWGLPGGSMELGETLEEVAARELFEETGLKSRSLELFHIFSGKDLYYQYPNGDEVYNVVIAYLCTDYDGVPKEDGDEVQELRFFSYREIPIELSPPDKPVINKFLEQVARH</sequence>
<name>A0A916NS55_9BACL</name>
<dbReference type="Pfam" id="PF00293">
    <property type="entry name" value="NUDIX"/>
    <property type="match status" value="1"/>
</dbReference>
<evidence type="ECO:0000259" key="3">
    <source>
        <dbReference type="PROSITE" id="PS51462"/>
    </source>
</evidence>
<feature type="domain" description="Nudix hydrolase" evidence="3">
    <location>
        <begin position="16"/>
        <end position="147"/>
    </location>
</feature>
<organism evidence="4 5">
    <name type="scientific">Paenibacillus solanacearum</name>
    <dbReference type="NCBI Taxonomy" id="2048548"/>
    <lineage>
        <taxon>Bacteria</taxon>
        <taxon>Bacillati</taxon>
        <taxon>Bacillota</taxon>
        <taxon>Bacilli</taxon>
        <taxon>Bacillales</taxon>
        <taxon>Paenibacillaceae</taxon>
        <taxon>Paenibacillus</taxon>
    </lineage>
</organism>
<comment type="caution">
    <text evidence="4">The sequence shown here is derived from an EMBL/GenBank/DDBJ whole genome shotgun (WGS) entry which is preliminary data.</text>
</comment>
<accession>A0A916NS55</accession>
<keyword evidence="5" id="KW-1185">Reference proteome</keyword>
<keyword evidence="2 4" id="KW-0378">Hydrolase</keyword>
<dbReference type="GO" id="GO:0016787">
    <property type="term" value="F:hydrolase activity"/>
    <property type="evidence" value="ECO:0007669"/>
    <property type="project" value="UniProtKB-KW"/>
</dbReference>
<evidence type="ECO:0000256" key="2">
    <source>
        <dbReference type="ARBA" id="ARBA00022801"/>
    </source>
</evidence>
<evidence type="ECO:0000256" key="1">
    <source>
        <dbReference type="ARBA" id="ARBA00001946"/>
    </source>
</evidence>
<dbReference type="PROSITE" id="PS00893">
    <property type="entry name" value="NUDIX_BOX"/>
    <property type="match status" value="1"/>
</dbReference>
<protein>
    <submittedName>
        <fullName evidence="4">RNA pyrophosphohydrolase</fullName>
        <ecNumber evidence="4">3.6.1.-</ecNumber>
    </submittedName>
</protein>
<dbReference type="PANTHER" id="PTHR43046:SF2">
    <property type="entry name" value="8-OXO-DGTP DIPHOSPHATASE-RELATED"/>
    <property type="match status" value="1"/>
</dbReference>
<dbReference type="InterPro" id="IPR020084">
    <property type="entry name" value="NUDIX_hydrolase_CS"/>
</dbReference>
<dbReference type="Proteomes" id="UP000693672">
    <property type="component" value="Unassembled WGS sequence"/>
</dbReference>
<dbReference type="AlphaFoldDB" id="A0A916NS55"/>
<dbReference type="EC" id="3.6.1.-" evidence="4"/>
<evidence type="ECO:0000313" key="4">
    <source>
        <dbReference type="EMBL" id="CAG7652171.1"/>
    </source>
</evidence>
<comment type="cofactor">
    <cofactor evidence="1">
        <name>Mg(2+)</name>
        <dbReference type="ChEBI" id="CHEBI:18420"/>
    </cofactor>
</comment>
<dbReference type="CDD" id="cd04677">
    <property type="entry name" value="NUDIX_Hydrolase"/>
    <property type="match status" value="1"/>
</dbReference>
<dbReference type="PROSITE" id="PS51462">
    <property type="entry name" value="NUDIX"/>
    <property type="match status" value="1"/>
</dbReference>